<keyword evidence="4" id="KW-1185">Reference proteome</keyword>
<dbReference type="AlphaFoldDB" id="A0A7W3SR87"/>
<evidence type="ECO:0000259" key="2">
    <source>
        <dbReference type="Pfam" id="PF13349"/>
    </source>
</evidence>
<evidence type="ECO:0000313" key="4">
    <source>
        <dbReference type="Proteomes" id="UP000567067"/>
    </source>
</evidence>
<keyword evidence="1" id="KW-1133">Transmembrane helix</keyword>
<dbReference type="Pfam" id="PF13349">
    <property type="entry name" value="DUF4097"/>
    <property type="match status" value="1"/>
</dbReference>
<feature type="transmembrane region" description="Helical" evidence="1">
    <location>
        <begin position="80"/>
        <end position="98"/>
    </location>
</feature>
<dbReference type="Proteomes" id="UP000567067">
    <property type="component" value="Unassembled WGS sequence"/>
</dbReference>
<protein>
    <submittedName>
        <fullName evidence="3">DUF4097 and DUF4098 domain-containing protein YvlB/uncharacterized membrane protein HdeD (DUF308 family)/TM2 domain-containing membrane protein YozV</fullName>
    </submittedName>
</protein>
<comment type="caution">
    <text evidence="3">The sequence shown here is derived from an EMBL/GenBank/DDBJ whole genome shotgun (WGS) entry which is preliminary data.</text>
</comment>
<keyword evidence="1" id="KW-0472">Membrane</keyword>
<keyword evidence="1" id="KW-0812">Transmembrane</keyword>
<dbReference type="PANTHER" id="PTHR34094">
    <property type="match status" value="1"/>
</dbReference>
<reference evidence="3 4" key="1">
    <citation type="submission" date="2020-08" db="EMBL/GenBank/DDBJ databases">
        <title>Genomic Encyclopedia of Type Strains, Phase III (KMG-III): the genomes of soil and plant-associated and newly described type strains.</title>
        <authorList>
            <person name="Whitman W."/>
        </authorList>
    </citation>
    <scope>NUCLEOTIDE SEQUENCE [LARGE SCALE GENOMIC DNA]</scope>
    <source>
        <strain evidence="3 4">CECT 8693</strain>
    </source>
</reference>
<feature type="transmembrane region" description="Helical" evidence="1">
    <location>
        <begin position="201"/>
        <end position="220"/>
    </location>
</feature>
<dbReference type="RefSeq" id="WP_182534771.1">
    <property type="nucleotide sequence ID" value="NZ_JACJIP010000006.1"/>
</dbReference>
<feature type="transmembrane region" description="Helical" evidence="1">
    <location>
        <begin position="232"/>
        <end position="251"/>
    </location>
</feature>
<feature type="transmembrane region" description="Helical" evidence="1">
    <location>
        <begin position="170"/>
        <end position="189"/>
    </location>
</feature>
<feature type="transmembrane region" description="Helical" evidence="1">
    <location>
        <begin position="57"/>
        <end position="74"/>
    </location>
</feature>
<feature type="transmembrane region" description="Helical" evidence="1">
    <location>
        <begin position="140"/>
        <end position="158"/>
    </location>
</feature>
<feature type="domain" description="DUF4097" evidence="2">
    <location>
        <begin position="377"/>
        <end position="603"/>
    </location>
</feature>
<feature type="transmembrane region" description="Helical" evidence="1">
    <location>
        <begin position="263"/>
        <end position="282"/>
    </location>
</feature>
<organism evidence="3 4">
    <name type="scientific">Fontibacillus solani</name>
    <dbReference type="NCBI Taxonomy" id="1572857"/>
    <lineage>
        <taxon>Bacteria</taxon>
        <taxon>Bacillati</taxon>
        <taxon>Bacillota</taxon>
        <taxon>Bacilli</taxon>
        <taxon>Bacillales</taxon>
        <taxon>Paenibacillaceae</taxon>
        <taxon>Fontibacillus</taxon>
    </lineage>
</organism>
<evidence type="ECO:0000256" key="1">
    <source>
        <dbReference type="SAM" id="Phobius"/>
    </source>
</evidence>
<name>A0A7W3SR87_9BACL</name>
<proteinExistence type="predicted"/>
<evidence type="ECO:0000313" key="3">
    <source>
        <dbReference type="EMBL" id="MBA9084775.1"/>
    </source>
</evidence>
<dbReference type="PANTHER" id="PTHR34094:SF1">
    <property type="entry name" value="PROTEIN FAM185A"/>
    <property type="match status" value="1"/>
</dbReference>
<dbReference type="InterPro" id="IPR025164">
    <property type="entry name" value="Toastrack_DUF4097"/>
</dbReference>
<gene>
    <name evidence="3" type="ORF">FHR92_001236</name>
</gene>
<dbReference type="EMBL" id="JACJIP010000006">
    <property type="protein sequence ID" value="MBA9084775.1"/>
    <property type="molecule type" value="Genomic_DNA"/>
</dbReference>
<accession>A0A7W3SR87</accession>
<feature type="transmembrane region" description="Helical" evidence="1">
    <location>
        <begin position="31"/>
        <end position="50"/>
    </location>
</feature>
<sequence>MTPSVGPQTGPERQISTAGKLIKSKRRGRKHKFIACLLSAIFPGLGHLYLKQFIKGVIFIYFLLIDASALIYFSSVRSGINVPFLIILGLMIPAGYFYSLYDVLQSTDVVNAKIKPQQASKDHQLSNTDSKNMESGKWKVIVPGLLLVLGGALIFLLREKPPWLEGIIHWSARYVVGTALILTGIIFAWREGRRRFVRTGRFTASALLMFVGILLLSDLISGRDDMLLLLKWWPLILMLGGLEYIVVQLWKRKKRQRKQRLRVDLKGLLLSIFIGASVFVVAEQDHYLHLWNRVSLDFTAAGSEFSNEEGYHIDKTPLRIPIELDTDQVIINSVNGSIDVKRAEVEDVIVRANVWVDQIAEEEAAQVAEDTTIAVSEGKSLTLSLKDYTYGKSGKRHPRVNLTVILPSNRFLDMDISTTSGDITLTDVQALKQVKLQTGNGNLKLWNVIGDVSAKTLNGGAELYRIFGTASVDTHGGNLKAKGIAGDVSLSTLVGDISLVNAQGSINANTKNGNIRVDSAPEQLQVESLNGKIMVTSEMIGGDWNVYSAVGEMHLEIPSFGNYMLEVNSGYGDISTNLPFFVNKKEIKGVMGTGQYQLKVEGNSNVIVNKSR</sequence>